<dbReference type="EMBL" id="JBHRYF010000001">
    <property type="protein sequence ID" value="MFC3658708.1"/>
    <property type="molecule type" value="Genomic_DNA"/>
</dbReference>
<dbReference type="Proteomes" id="UP001595724">
    <property type="component" value="Unassembled WGS sequence"/>
</dbReference>
<evidence type="ECO:0000313" key="2">
    <source>
        <dbReference type="EMBL" id="MFC3658708.1"/>
    </source>
</evidence>
<proteinExistence type="predicted"/>
<reference evidence="3" key="1">
    <citation type="journal article" date="2019" name="Int. J. Syst. Evol. Microbiol.">
        <title>The Global Catalogue of Microorganisms (GCM) 10K type strain sequencing project: providing services to taxonomists for standard genome sequencing and annotation.</title>
        <authorList>
            <consortium name="The Broad Institute Genomics Platform"/>
            <consortium name="The Broad Institute Genome Sequencing Center for Infectious Disease"/>
            <person name="Wu L."/>
            <person name="Ma J."/>
        </authorList>
    </citation>
    <scope>NUCLEOTIDE SEQUENCE [LARGE SCALE GENOMIC DNA]</scope>
    <source>
        <strain evidence="3">KCTC 42211</strain>
    </source>
</reference>
<evidence type="ECO:0000313" key="3">
    <source>
        <dbReference type="Proteomes" id="UP001595724"/>
    </source>
</evidence>
<feature type="compositionally biased region" description="Basic and acidic residues" evidence="1">
    <location>
        <begin position="123"/>
        <end position="133"/>
    </location>
</feature>
<comment type="caution">
    <text evidence="2">The sequence shown here is derived from an EMBL/GenBank/DDBJ whole genome shotgun (WGS) entry which is preliminary data.</text>
</comment>
<keyword evidence="3" id="KW-1185">Reference proteome</keyword>
<name>A0ABV7UPP3_9GAMM</name>
<organism evidence="2 3">
    <name type="scientific">Luteimonas notoginsengisoli</name>
    <dbReference type="NCBI Taxonomy" id="1578200"/>
    <lineage>
        <taxon>Bacteria</taxon>
        <taxon>Pseudomonadati</taxon>
        <taxon>Pseudomonadota</taxon>
        <taxon>Gammaproteobacteria</taxon>
        <taxon>Lysobacterales</taxon>
        <taxon>Lysobacteraceae</taxon>
        <taxon>Luteimonas</taxon>
    </lineage>
</organism>
<accession>A0ABV7UPP3</accession>
<protein>
    <submittedName>
        <fullName evidence="2">Uncharacterized protein</fullName>
    </submittedName>
</protein>
<feature type="region of interest" description="Disordered" evidence="1">
    <location>
        <begin position="121"/>
        <end position="145"/>
    </location>
</feature>
<evidence type="ECO:0000256" key="1">
    <source>
        <dbReference type="SAM" id="MobiDB-lite"/>
    </source>
</evidence>
<gene>
    <name evidence="2" type="ORF">ACFOM9_01285</name>
</gene>
<sequence>MLAAGNAAAGDTGTRVNVDNGFAAQRDGILRELGDGKTYSEIEATDREKVKAALARIATVLDQAGGVEQLKEQQKLEVFNDQELVNNILTKAGEDSRLVCKRTKKTGSHMSSNQCMTVAARNRAAEESQDMLRRSPPRQMPKEGF</sequence>